<organism evidence="2 3">
    <name type="scientific">Tsukamurella conjunctivitidis</name>
    <dbReference type="NCBI Taxonomy" id="2592068"/>
    <lineage>
        <taxon>Bacteria</taxon>
        <taxon>Bacillati</taxon>
        <taxon>Actinomycetota</taxon>
        <taxon>Actinomycetes</taxon>
        <taxon>Mycobacteriales</taxon>
        <taxon>Tsukamurellaceae</taxon>
        <taxon>Tsukamurella</taxon>
    </lineage>
</organism>
<feature type="signal peptide" evidence="1">
    <location>
        <begin position="1"/>
        <end position="30"/>
    </location>
</feature>
<feature type="chain" id="PRO_5022843210" description="Lipid/polyisoprenoid-binding YceI-like domain-containing protein" evidence="1">
    <location>
        <begin position="31"/>
        <end position="189"/>
    </location>
</feature>
<evidence type="ECO:0000313" key="2">
    <source>
        <dbReference type="EMBL" id="TWS29540.1"/>
    </source>
</evidence>
<dbReference type="AlphaFoldDB" id="A0A5C5S432"/>
<gene>
    <name evidence="2" type="ORF">FK530_08450</name>
</gene>
<keyword evidence="1" id="KW-0732">Signal</keyword>
<evidence type="ECO:0000313" key="3">
    <source>
        <dbReference type="Proteomes" id="UP000319375"/>
    </source>
</evidence>
<comment type="caution">
    <text evidence="2">The sequence shown here is derived from an EMBL/GenBank/DDBJ whole genome shotgun (WGS) entry which is preliminary data.</text>
</comment>
<dbReference type="Proteomes" id="UP000319375">
    <property type="component" value="Unassembled WGS sequence"/>
</dbReference>
<protein>
    <recommendedName>
        <fullName evidence="4">Lipid/polyisoprenoid-binding YceI-like domain-containing protein</fullName>
    </recommendedName>
</protein>
<evidence type="ECO:0000256" key="1">
    <source>
        <dbReference type="SAM" id="SignalP"/>
    </source>
</evidence>
<proteinExistence type="predicted"/>
<dbReference type="EMBL" id="VIGX01000003">
    <property type="protein sequence ID" value="TWS29540.1"/>
    <property type="molecule type" value="Genomic_DNA"/>
</dbReference>
<reference evidence="2 3" key="1">
    <citation type="submission" date="2019-06" db="EMBL/GenBank/DDBJ databases">
        <title>Tsukamurella conjunctivitidis sp. nov., Tsukamurella assacharolytica sp. nov. and Tsukamurella sputae sp. nov. isolated from patients with conjunctivitis, bacteraemia (lymphoma) and respiratory infection (sputum) in Hong Kong.</title>
        <authorList>
            <person name="Teng J.L.L."/>
            <person name="Lee H.H."/>
            <person name="Fong J.Y.H."/>
            <person name="Fok K.M.N."/>
            <person name="Lau S.K.P."/>
            <person name="Woo P.C.Y."/>
        </authorList>
    </citation>
    <scope>NUCLEOTIDE SEQUENCE [LARGE SCALE GENOMIC DNA]</scope>
    <source>
        <strain evidence="2 3">HKU72</strain>
    </source>
</reference>
<sequence length="189" mass="19848">MSQKMGLRRIAVGWLASSLTAAAVAAPASAAPDFVGTPLSIPQAALTGWKFYGLEGSVMATAEVPNVAWKSAIDLGKIRGFVSISERAPLADLARNLFSETVSPRSVGYSSRVSEAAVTPITVSGRAAVRASATITVRDQPIKTMRLHIVVVDTTPRTYFRSRVPQIATQHTMQADAAEAGLKVANVGA</sequence>
<evidence type="ECO:0008006" key="4">
    <source>
        <dbReference type="Google" id="ProtNLM"/>
    </source>
</evidence>
<name>A0A5C5S432_9ACTN</name>
<accession>A0A5C5S432</accession>
<dbReference type="RefSeq" id="WP_146486570.1">
    <property type="nucleotide sequence ID" value="NZ_VIGX01000003.1"/>
</dbReference>
<keyword evidence="3" id="KW-1185">Reference proteome</keyword>